<keyword evidence="4" id="KW-1185">Reference proteome</keyword>
<keyword evidence="1" id="KW-0677">Repeat</keyword>
<sequence length="78" mass="9459">MEELIQLFVAEGDEDRVMEDVARDYLDELNNRSLLQVETRRWEIKAKCRVHDLLRDLAIEKAKDLNFLYIYDHEETFK</sequence>
<dbReference type="AlphaFoldDB" id="A0AAD9TLE8"/>
<protein>
    <recommendedName>
        <fullName evidence="2">Disease resistance protein winged helix domain-containing protein</fullName>
    </recommendedName>
</protein>
<organism evidence="3 4">
    <name type="scientific">Dipteronia dyeriana</name>
    <dbReference type="NCBI Taxonomy" id="168575"/>
    <lineage>
        <taxon>Eukaryota</taxon>
        <taxon>Viridiplantae</taxon>
        <taxon>Streptophyta</taxon>
        <taxon>Embryophyta</taxon>
        <taxon>Tracheophyta</taxon>
        <taxon>Spermatophyta</taxon>
        <taxon>Magnoliopsida</taxon>
        <taxon>eudicotyledons</taxon>
        <taxon>Gunneridae</taxon>
        <taxon>Pentapetalae</taxon>
        <taxon>rosids</taxon>
        <taxon>malvids</taxon>
        <taxon>Sapindales</taxon>
        <taxon>Sapindaceae</taxon>
        <taxon>Hippocastanoideae</taxon>
        <taxon>Acereae</taxon>
        <taxon>Dipteronia</taxon>
    </lineage>
</organism>
<evidence type="ECO:0000259" key="2">
    <source>
        <dbReference type="Pfam" id="PF23559"/>
    </source>
</evidence>
<gene>
    <name evidence="3" type="ORF">Ddye_025558</name>
</gene>
<evidence type="ECO:0000313" key="4">
    <source>
        <dbReference type="Proteomes" id="UP001280121"/>
    </source>
</evidence>
<accession>A0AAD9TLE8</accession>
<comment type="caution">
    <text evidence="3">The sequence shown here is derived from an EMBL/GenBank/DDBJ whole genome shotgun (WGS) entry which is preliminary data.</text>
</comment>
<proteinExistence type="predicted"/>
<name>A0AAD9TLE8_9ROSI</name>
<dbReference type="Proteomes" id="UP001280121">
    <property type="component" value="Unassembled WGS sequence"/>
</dbReference>
<dbReference type="InterPro" id="IPR036388">
    <property type="entry name" value="WH-like_DNA-bd_sf"/>
</dbReference>
<evidence type="ECO:0000313" key="3">
    <source>
        <dbReference type="EMBL" id="KAK2637763.1"/>
    </source>
</evidence>
<dbReference type="Pfam" id="PF23559">
    <property type="entry name" value="WHD_DRP"/>
    <property type="match status" value="1"/>
</dbReference>
<dbReference type="Gene3D" id="1.10.10.10">
    <property type="entry name" value="Winged helix-like DNA-binding domain superfamily/Winged helix DNA-binding domain"/>
    <property type="match status" value="1"/>
</dbReference>
<feature type="domain" description="Disease resistance protein winged helix" evidence="2">
    <location>
        <begin position="2"/>
        <end position="58"/>
    </location>
</feature>
<dbReference type="EMBL" id="JANJYI010000008">
    <property type="protein sequence ID" value="KAK2637763.1"/>
    <property type="molecule type" value="Genomic_DNA"/>
</dbReference>
<dbReference type="InterPro" id="IPR058922">
    <property type="entry name" value="WHD_DRP"/>
</dbReference>
<evidence type="ECO:0000256" key="1">
    <source>
        <dbReference type="ARBA" id="ARBA00022737"/>
    </source>
</evidence>
<reference evidence="3" key="1">
    <citation type="journal article" date="2023" name="Plant J.">
        <title>Genome sequences and population genomics provide insights into the demographic history, inbreeding, and mutation load of two 'living fossil' tree species of Dipteronia.</title>
        <authorList>
            <person name="Feng Y."/>
            <person name="Comes H.P."/>
            <person name="Chen J."/>
            <person name="Zhu S."/>
            <person name="Lu R."/>
            <person name="Zhang X."/>
            <person name="Li P."/>
            <person name="Qiu J."/>
            <person name="Olsen K.M."/>
            <person name="Qiu Y."/>
        </authorList>
    </citation>
    <scope>NUCLEOTIDE SEQUENCE</scope>
    <source>
        <strain evidence="3">KIB01</strain>
    </source>
</reference>